<dbReference type="AlphaFoldDB" id="A0A1V9EWH6"/>
<evidence type="ECO:0000313" key="2">
    <source>
        <dbReference type="Proteomes" id="UP000192276"/>
    </source>
</evidence>
<gene>
    <name evidence="1" type="ORF">A4R26_29860</name>
</gene>
<dbReference type="RefSeq" id="WP_081169992.1">
    <property type="nucleotide sequence ID" value="NZ_LWBP01000220.1"/>
</dbReference>
<name>A0A1V9EWH6_9BACT</name>
<protein>
    <submittedName>
        <fullName evidence="1">Uncharacterized protein</fullName>
    </submittedName>
</protein>
<evidence type="ECO:0000313" key="1">
    <source>
        <dbReference type="EMBL" id="OQP50235.1"/>
    </source>
</evidence>
<dbReference type="EMBL" id="LWBP01000220">
    <property type="protein sequence ID" value="OQP50235.1"/>
    <property type="molecule type" value="Genomic_DNA"/>
</dbReference>
<keyword evidence="2" id="KW-1185">Reference proteome</keyword>
<sequence>MAQVIRILFKHQAGFYSAIVTVIREFETDFIDIEFLDEDIIGILNASTISYVAEEFKKMPTYESAYFRSILNSLFTIIKNAQHVSDVQNANILLDEEFVRQN</sequence>
<organism evidence="1 2">
    <name type="scientific">Niastella populi</name>
    <dbReference type="NCBI Taxonomy" id="550983"/>
    <lineage>
        <taxon>Bacteria</taxon>
        <taxon>Pseudomonadati</taxon>
        <taxon>Bacteroidota</taxon>
        <taxon>Chitinophagia</taxon>
        <taxon>Chitinophagales</taxon>
        <taxon>Chitinophagaceae</taxon>
        <taxon>Niastella</taxon>
    </lineage>
</organism>
<reference evidence="2" key="1">
    <citation type="submission" date="2016-04" db="EMBL/GenBank/DDBJ databases">
        <authorList>
            <person name="Chen L."/>
            <person name="Zhuang W."/>
            <person name="Wang G."/>
        </authorList>
    </citation>
    <scope>NUCLEOTIDE SEQUENCE [LARGE SCALE GENOMIC DNA]</scope>
    <source>
        <strain evidence="2">208</strain>
    </source>
</reference>
<dbReference type="Proteomes" id="UP000192276">
    <property type="component" value="Unassembled WGS sequence"/>
</dbReference>
<accession>A0A1V9EWH6</accession>
<proteinExistence type="predicted"/>
<comment type="caution">
    <text evidence="1">The sequence shown here is derived from an EMBL/GenBank/DDBJ whole genome shotgun (WGS) entry which is preliminary data.</text>
</comment>